<dbReference type="SMART" id="SM00479">
    <property type="entry name" value="EXOIII"/>
    <property type="match status" value="1"/>
</dbReference>
<evidence type="ECO:0000313" key="7">
    <source>
        <dbReference type="RefSeq" id="XP_034230904.1"/>
    </source>
</evidence>
<feature type="compositionally biased region" description="Pro residues" evidence="4">
    <location>
        <begin position="34"/>
        <end position="48"/>
    </location>
</feature>
<feature type="domain" description="Exonuclease" evidence="5">
    <location>
        <begin position="654"/>
        <end position="829"/>
    </location>
</feature>
<dbReference type="CDD" id="cd06127">
    <property type="entry name" value="DEDDh"/>
    <property type="match status" value="1"/>
</dbReference>
<dbReference type="GO" id="GO:0008408">
    <property type="term" value="F:3'-5' exonuclease activity"/>
    <property type="evidence" value="ECO:0007669"/>
    <property type="project" value="TreeGrafter"/>
</dbReference>
<keyword evidence="1" id="KW-0540">Nuclease</keyword>
<accession>A0A6P8ZGY3</accession>
<dbReference type="GeneID" id="117639401"/>
<dbReference type="RefSeq" id="XP_034230904.1">
    <property type="nucleotide sequence ID" value="XM_034375013.1"/>
</dbReference>
<dbReference type="SUPFAM" id="SSF53098">
    <property type="entry name" value="Ribonuclease H-like"/>
    <property type="match status" value="1"/>
</dbReference>
<feature type="region of interest" description="Disordered" evidence="4">
    <location>
        <begin position="927"/>
        <end position="967"/>
    </location>
</feature>
<dbReference type="AlphaFoldDB" id="A0A6P8ZGY3"/>
<keyword evidence="2" id="KW-0378">Hydrolase</keyword>
<proteinExistence type="predicted"/>
<dbReference type="KEGG" id="tpal:117639401"/>
<reference evidence="7" key="1">
    <citation type="submission" date="2025-08" db="UniProtKB">
        <authorList>
            <consortium name="RefSeq"/>
        </authorList>
    </citation>
    <scope>IDENTIFICATION</scope>
    <source>
        <tissue evidence="7">Total insect</tissue>
    </source>
</reference>
<evidence type="ECO:0000313" key="6">
    <source>
        <dbReference type="Proteomes" id="UP000515158"/>
    </source>
</evidence>
<dbReference type="OrthoDB" id="7698403at2759"/>
<protein>
    <submittedName>
        <fullName evidence="7">Uncharacterized protein LOC117639401</fullName>
    </submittedName>
</protein>
<dbReference type="PANTHER" id="PTHR30231:SF4">
    <property type="entry name" value="PROTEIN NEN2"/>
    <property type="match status" value="1"/>
</dbReference>
<dbReference type="InterPro" id="IPR036397">
    <property type="entry name" value="RNaseH_sf"/>
</dbReference>
<dbReference type="Proteomes" id="UP000515158">
    <property type="component" value="Unplaced"/>
</dbReference>
<feature type="compositionally biased region" description="Polar residues" evidence="4">
    <location>
        <begin position="57"/>
        <end position="69"/>
    </location>
</feature>
<evidence type="ECO:0000256" key="3">
    <source>
        <dbReference type="ARBA" id="ARBA00022839"/>
    </source>
</evidence>
<dbReference type="GO" id="GO:0003676">
    <property type="term" value="F:nucleic acid binding"/>
    <property type="evidence" value="ECO:0007669"/>
    <property type="project" value="InterPro"/>
</dbReference>
<dbReference type="InterPro" id="IPR013520">
    <property type="entry name" value="Ribonucl_H"/>
</dbReference>
<dbReference type="InterPro" id="IPR049012">
    <property type="entry name" value="Mutator_transp_dom"/>
</dbReference>
<dbReference type="InParanoid" id="A0A6P8ZGY3"/>
<evidence type="ECO:0000256" key="2">
    <source>
        <dbReference type="ARBA" id="ARBA00022801"/>
    </source>
</evidence>
<dbReference type="PANTHER" id="PTHR30231">
    <property type="entry name" value="DNA POLYMERASE III SUBUNIT EPSILON"/>
    <property type="match status" value="1"/>
</dbReference>
<evidence type="ECO:0000259" key="5">
    <source>
        <dbReference type="SMART" id="SM00479"/>
    </source>
</evidence>
<evidence type="ECO:0000256" key="1">
    <source>
        <dbReference type="ARBA" id="ARBA00022722"/>
    </source>
</evidence>
<organism evidence="7">
    <name type="scientific">Thrips palmi</name>
    <name type="common">Melon thrips</name>
    <dbReference type="NCBI Taxonomy" id="161013"/>
    <lineage>
        <taxon>Eukaryota</taxon>
        <taxon>Metazoa</taxon>
        <taxon>Ecdysozoa</taxon>
        <taxon>Arthropoda</taxon>
        <taxon>Hexapoda</taxon>
        <taxon>Insecta</taxon>
        <taxon>Pterygota</taxon>
        <taxon>Neoptera</taxon>
        <taxon>Paraneoptera</taxon>
        <taxon>Thysanoptera</taxon>
        <taxon>Terebrantia</taxon>
        <taxon>Thripoidea</taxon>
        <taxon>Thripidae</taxon>
        <taxon>Thrips</taxon>
    </lineage>
</organism>
<feature type="compositionally biased region" description="Low complexity" evidence="4">
    <location>
        <begin position="927"/>
        <end position="954"/>
    </location>
</feature>
<dbReference type="Gene3D" id="3.30.420.10">
    <property type="entry name" value="Ribonuclease H-like superfamily/Ribonuclease H"/>
    <property type="match status" value="1"/>
</dbReference>
<dbReference type="Pfam" id="PF20700">
    <property type="entry name" value="Mutator"/>
    <property type="match status" value="2"/>
</dbReference>
<keyword evidence="6" id="KW-1185">Reference proteome</keyword>
<feature type="region of interest" description="Disordered" evidence="4">
    <location>
        <begin position="28"/>
        <end position="69"/>
    </location>
</feature>
<dbReference type="Pfam" id="PF00929">
    <property type="entry name" value="RNase_T"/>
    <property type="match status" value="1"/>
</dbReference>
<evidence type="ECO:0000256" key="4">
    <source>
        <dbReference type="SAM" id="MobiDB-lite"/>
    </source>
</evidence>
<sequence>MYRLKGKLVSAKQYNAYLSRVEILKKGRVLQPQPDSPTTPTTPTPEPSEPARAGSRRSLSPATDENSTPKVVVLQTEEVNVDHKDCGRGRRIVEIFVLAKHLWCCSCKECLSLEYIERETRCGLGSLFYIRCHKCAIINVVPTGKRHKDALGRDTLFDVNFKAALGVTSSGCCYAHLDKLLANMNMPNMAFDTFKKYERTSGKGIEKIARESCEEAAKEERALTVQNKTSIEKILPEHLQQDFLLPVTPSRGVDSTPDCESSDSFPATFDQVVRIMVSYDMGWSKRGAGRNYDSLNGYGAIIGNLSGKVLDFHQCNRKCQFCDMGHDPSSHDCRLNYFGSAKGMEAHTAEKLVTKSSILKSQNLQVGILIGDDDSSSIASCRAASSHEIVKQSDMNHTSKGVKNTLYGIEKSFDEINGDAILYLHRCFTYALSQNRGNCGAMAVALRAIPYHAFNDHTICGDWCGYKKDPENYDHRIVPGGFTDPALQEKLIDIFNKLANNASKFSAAASSNSNESLNSMMARKCSKMTCYSRSESADFRFGAVVGKKNLGEVYTQKVNLDSDRSPGSPFHSKFITRTDQLTSKKRKLYGDPGFKAKRIKRSKARAALKNRKEKGEGTTYQPQMNLLMEDGIGVLPTIDDEDIDDVEELSAQGDIILFDLETGGLYADSDILQIGAKRNNDTFSVYIKPTKPINKRTSLSNGLTTESGDLFKNGICVQTVPLQAAIEQFLKFLSKSKNVYLCAHKLSFDGPRIVEAFRKCNLIDTFSTLVKGMVDSLPVIKKHRPDEKSNSLQTLCADLNIDSSDAHDALADVTILNTVLVKLKISSTELIENSTDIQILIPRYYEQKEANSRLKDLKPLFGVVSENMRKKLAAANVSLQSLRDAYNASGETGISELLGNTTEDGKPLVTRHKPVFVQLANWLGQRNINNSNSDSNKNNSDSNSDSNKNISTNNVVETVQSPSEMDEPDLVREYLEDGEELSFFQL</sequence>
<dbReference type="InterPro" id="IPR012337">
    <property type="entry name" value="RNaseH-like_sf"/>
</dbReference>
<name>A0A6P8ZGY3_THRPL</name>
<keyword evidence="3" id="KW-0269">Exonuclease</keyword>
<gene>
    <name evidence="7" type="primary">LOC117639401</name>
</gene>